<protein>
    <submittedName>
        <fullName evidence="1">Uncharacterized protein</fullName>
    </submittedName>
</protein>
<reference evidence="1" key="1">
    <citation type="submission" date="2018-06" db="EMBL/GenBank/DDBJ databases">
        <authorList>
            <person name="Zhirakovskaya E."/>
        </authorList>
    </citation>
    <scope>NUCLEOTIDE SEQUENCE</scope>
</reference>
<dbReference type="SUPFAM" id="SSF48695">
    <property type="entry name" value="Multiheme cytochromes"/>
    <property type="match status" value="1"/>
</dbReference>
<accession>A0A3B1ASQ8</accession>
<sequence length="208" mass="24049">MNRYFNIIVLILAVSFILPVVAEDLGGAVTLDKKEKTWWEKRKDMQPDLYYPHKIHMDTMKKKGDSCMLCHTFMKNEMVESTLLKKITRIANEPGKAICHECHVLNISAPSRCNLCHQNIDTITPESHHYNYKYNHAEDSRVDESECRRCHIDISFCSDCHFRRDTGQRKVHTVAYLNSHGLDARFDSASCGRCHNASYCSDCHRSLP</sequence>
<dbReference type="InterPro" id="IPR036280">
    <property type="entry name" value="Multihaem_cyt_sf"/>
</dbReference>
<proteinExistence type="predicted"/>
<gene>
    <name evidence="1" type="ORF">MNBD_GAMMA25-106</name>
</gene>
<evidence type="ECO:0000313" key="1">
    <source>
        <dbReference type="EMBL" id="VAX09026.1"/>
    </source>
</evidence>
<dbReference type="AlphaFoldDB" id="A0A3B1ASQ8"/>
<organism evidence="1">
    <name type="scientific">hydrothermal vent metagenome</name>
    <dbReference type="NCBI Taxonomy" id="652676"/>
    <lineage>
        <taxon>unclassified sequences</taxon>
        <taxon>metagenomes</taxon>
        <taxon>ecological metagenomes</taxon>
    </lineage>
</organism>
<name>A0A3B1ASQ8_9ZZZZ</name>
<dbReference type="EMBL" id="UOFY01000031">
    <property type="protein sequence ID" value="VAX09026.1"/>
    <property type="molecule type" value="Genomic_DNA"/>
</dbReference>
<dbReference type="Gene3D" id="3.90.10.10">
    <property type="entry name" value="Cytochrome C3"/>
    <property type="match status" value="1"/>
</dbReference>